<reference evidence="2 3" key="1">
    <citation type="submission" date="2018-11" db="EMBL/GenBank/DDBJ databases">
        <title>Paraburkholderia sp. DHOA04, isolated from soil.</title>
        <authorList>
            <person name="Gao Z.-H."/>
            <person name="Qiu L.-H."/>
            <person name="Fu J.-C."/>
        </authorList>
    </citation>
    <scope>NUCLEOTIDE SEQUENCE [LARGE SCALE GENOMIC DNA]</scope>
    <source>
        <strain evidence="2 3">DHOA04</strain>
    </source>
</reference>
<dbReference type="Proteomes" id="UP000272778">
    <property type="component" value="Unassembled WGS sequence"/>
</dbReference>
<feature type="compositionally biased region" description="Low complexity" evidence="1">
    <location>
        <begin position="19"/>
        <end position="29"/>
    </location>
</feature>
<proteinExistence type="predicted"/>
<dbReference type="OrthoDB" id="8660079at2"/>
<keyword evidence="3" id="KW-1185">Reference proteome</keyword>
<protein>
    <submittedName>
        <fullName evidence="2">Paar repeat-containing protein</fullName>
    </submittedName>
</protein>
<evidence type="ECO:0000256" key="1">
    <source>
        <dbReference type="SAM" id="MobiDB-lite"/>
    </source>
</evidence>
<dbReference type="RefSeq" id="WP_124152696.1">
    <property type="nucleotide sequence ID" value="NZ_RQIS01000014.1"/>
</dbReference>
<accession>A0A3N6N5Q7</accession>
<dbReference type="EMBL" id="RQIS01000014">
    <property type="protein sequence ID" value="RQH04252.1"/>
    <property type="molecule type" value="Genomic_DNA"/>
</dbReference>
<gene>
    <name evidence="2" type="ORF">D1Y85_19395</name>
</gene>
<dbReference type="Gene3D" id="1.10.530.10">
    <property type="match status" value="1"/>
</dbReference>
<dbReference type="SUPFAM" id="SSF53955">
    <property type="entry name" value="Lysozyme-like"/>
    <property type="match status" value="1"/>
</dbReference>
<evidence type="ECO:0000313" key="3">
    <source>
        <dbReference type="Proteomes" id="UP000272778"/>
    </source>
</evidence>
<feature type="region of interest" description="Disordered" evidence="1">
    <location>
        <begin position="1"/>
        <end position="30"/>
    </location>
</feature>
<organism evidence="2 3">
    <name type="scientific">Paraburkholderia dinghuensis</name>
    <dbReference type="NCBI Taxonomy" id="2305225"/>
    <lineage>
        <taxon>Bacteria</taxon>
        <taxon>Pseudomonadati</taxon>
        <taxon>Pseudomonadota</taxon>
        <taxon>Betaproteobacteria</taxon>
        <taxon>Burkholderiales</taxon>
        <taxon>Burkholderiaceae</taxon>
        <taxon>Paraburkholderia</taxon>
    </lineage>
</organism>
<name>A0A3N6N5Q7_9BURK</name>
<dbReference type="InterPro" id="IPR023346">
    <property type="entry name" value="Lysozyme-like_dom_sf"/>
</dbReference>
<comment type="caution">
    <text evidence="2">The sequence shown here is derived from an EMBL/GenBank/DDBJ whole genome shotgun (WGS) entry which is preliminary data.</text>
</comment>
<dbReference type="AlphaFoldDB" id="A0A3N6N5Q7"/>
<evidence type="ECO:0000313" key="2">
    <source>
        <dbReference type="EMBL" id="RQH04252.1"/>
    </source>
</evidence>
<sequence length="187" mass="20675">MPNTVTSRSGKPLAHAAHRTTTSTTDSAAKQLQIASRQKTRRDENEEYLKNANVKAFLYMTGKSEGGDYHAKYGWYPGNTTWGFTDETTHPGVGKDGRTTAAGLYQINNAAWTEHGKKAMGLDDFSPHTQDLIAVEDIRKHNVLDAVIGGDIKTAIDKLKPHEWVSFQVHDYKTLKGWFVEGGGTPK</sequence>